<reference evidence="1 2" key="1">
    <citation type="submission" date="2021-06" db="EMBL/GenBank/DDBJ databases">
        <title>Genome-based taxonomic framework of Microbacterium strains isolated from marine environment, the description of four new species and reclassification of four preexisting species.</title>
        <authorList>
            <person name="Lee S.D."/>
            <person name="Kim S.-M."/>
            <person name="Byeon Y.-S."/>
            <person name="Yang H.L."/>
            <person name="Kim I.S."/>
        </authorList>
    </citation>
    <scope>NUCLEOTIDE SEQUENCE [LARGE SCALE GENOMIC DNA]</scope>
    <source>
        <strain evidence="1 2">SSW1-36</strain>
    </source>
</reference>
<dbReference type="Proteomes" id="UP000831963">
    <property type="component" value="Chromosome"/>
</dbReference>
<evidence type="ECO:0000313" key="1">
    <source>
        <dbReference type="EMBL" id="UPL15131.1"/>
    </source>
</evidence>
<name>A0ABY4ITJ9_9MICO</name>
<accession>A0ABY4ITJ9</accession>
<keyword evidence="2" id="KW-1185">Reference proteome</keyword>
<evidence type="ECO:0000313" key="2">
    <source>
        <dbReference type="Proteomes" id="UP000831963"/>
    </source>
</evidence>
<gene>
    <name evidence="1" type="ORF">KV396_11860</name>
</gene>
<organism evidence="1 2">
    <name type="scientific">Microbacterium galbinum</name>
    <dbReference type="NCBI Taxonomy" id="2851646"/>
    <lineage>
        <taxon>Bacteria</taxon>
        <taxon>Bacillati</taxon>
        <taxon>Actinomycetota</taxon>
        <taxon>Actinomycetes</taxon>
        <taxon>Micrococcales</taxon>
        <taxon>Microbacteriaceae</taxon>
        <taxon>Microbacterium</taxon>
    </lineage>
</organism>
<protein>
    <submittedName>
        <fullName evidence="1">Uncharacterized protein</fullName>
    </submittedName>
</protein>
<dbReference type="RefSeq" id="WP_247955844.1">
    <property type="nucleotide sequence ID" value="NZ_CP078077.1"/>
</dbReference>
<proteinExistence type="predicted"/>
<dbReference type="EMBL" id="CP078077">
    <property type="protein sequence ID" value="UPL15131.1"/>
    <property type="molecule type" value="Genomic_DNA"/>
</dbReference>
<sequence>MTDQQGDTTEQDAALGLAPLPGTLNLLDGEAAGVCSGGVCHFPAPKKTG</sequence>